<protein>
    <recommendedName>
        <fullName evidence="4">Retrotransposon gag domain-containing protein</fullName>
    </recommendedName>
</protein>
<evidence type="ECO:0008006" key="4">
    <source>
        <dbReference type="Google" id="ProtNLM"/>
    </source>
</evidence>
<dbReference type="Proteomes" id="UP000078200">
    <property type="component" value="Unassembled WGS sequence"/>
</dbReference>
<keyword evidence="3" id="KW-1185">Reference proteome</keyword>
<accession>A0A1A9VQD5</accession>
<organism evidence="2 3">
    <name type="scientific">Glossina austeni</name>
    <name type="common">Savannah tsetse fly</name>
    <dbReference type="NCBI Taxonomy" id="7395"/>
    <lineage>
        <taxon>Eukaryota</taxon>
        <taxon>Metazoa</taxon>
        <taxon>Ecdysozoa</taxon>
        <taxon>Arthropoda</taxon>
        <taxon>Hexapoda</taxon>
        <taxon>Insecta</taxon>
        <taxon>Pterygota</taxon>
        <taxon>Neoptera</taxon>
        <taxon>Endopterygota</taxon>
        <taxon>Diptera</taxon>
        <taxon>Brachycera</taxon>
        <taxon>Muscomorpha</taxon>
        <taxon>Hippoboscoidea</taxon>
        <taxon>Glossinidae</taxon>
        <taxon>Glossina</taxon>
    </lineage>
</organism>
<dbReference type="STRING" id="7395.A0A1A9VQD5"/>
<name>A0A1A9VQD5_GLOAU</name>
<evidence type="ECO:0000313" key="2">
    <source>
        <dbReference type="EnsemblMetazoa" id="GAUT044238-PA"/>
    </source>
</evidence>
<dbReference type="VEuPathDB" id="VectorBase:GAUT044238"/>
<reference evidence="2" key="1">
    <citation type="submission" date="2020-05" db="UniProtKB">
        <authorList>
            <consortium name="EnsemblMetazoa"/>
        </authorList>
    </citation>
    <scope>IDENTIFICATION</scope>
    <source>
        <strain evidence="2">TTRI</strain>
    </source>
</reference>
<proteinExistence type="predicted"/>
<feature type="region of interest" description="Disordered" evidence="1">
    <location>
        <begin position="136"/>
        <end position="158"/>
    </location>
</feature>
<evidence type="ECO:0000256" key="1">
    <source>
        <dbReference type="SAM" id="MobiDB-lite"/>
    </source>
</evidence>
<dbReference type="EnsemblMetazoa" id="GAUT044238-RA">
    <property type="protein sequence ID" value="GAUT044238-PA"/>
    <property type="gene ID" value="GAUT044238"/>
</dbReference>
<dbReference type="AlphaFoldDB" id="A0A1A9VQD5"/>
<sequence length="249" mass="28312">MDKICKWSVRCNGGSCALEFVVDVEELCEVCELPLDIIPRRELLDGQAAIWYRNNRKSWAGWQEFKQEFFKFSLDTRYLERLDDKDMMRHFNYTTQQQLESTCRNSRREYQLFFGNTVCQDLKEMISLGERFEDIPAPTVASPPRETSGPSRVPKVNAPTTTYTSRYVLASLTAGGLKTTGVIDAGATRSVIRKDMIGFIPRIIATKANGNTIQMADGSLRDSKYMIMVEVYVGDVSFNLELLVLEQSA</sequence>
<evidence type="ECO:0000313" key="3">
    <source>
        <dbReference type="Proteomes" id="UP000078200"/>
    </source>
</evidence>